<reference evidence="1" key="2">
    <citation type="journal article" date="2023" name="IMA Fungus">
        <title>Comparative genomic study of the Penicillium genus elucidates a diverse pangenome and 15 lateral gene transfer events.</title>
        <authorList>
            <person name="Petersen C."/>
            <person name="Sorensen T."/>
            <person name="Nielsen M.R."/>
            <person name="Sondergaard T.E."/>
            <person name="Sorensen J.L."/>
            <person name="Fitzpatrick D.A."/>
            <person name="Frisvad J.C."/>
            <person name="Nielsen K.L."/>
        </authorList>
    </citation>
    <scope>NUCLEOTIDE SEQUENCE</scope>
    <source>
        <strain evidence="1">IBT 29677</strain>
    </source>
</reference>
<reference evidence="1" key="1">
    <citation type="submission" date="2022-12" db="EMBL/GenBank/DDBJ databases">
        <authorList>
            <person name="Petersen C."/>
        </authorList>
    </citation>
    <scope>NUCLEOTIDE SEQUENCE</scope>
    <source>
        <strain evidence="1">IBT 29677</strain>
    </source>
</reference>
<dbReference type="RefSeq" id="XP_056494718.1">
    <property type="nucleotide sequence ID" value="XM_056624853.1"/>
</dbReference>
<evidence type="ECO:0000313" key="2">
    <source>
        <dbReference type="Proteomes" id="UP001147747"/>
    </source>
</evidence>
<evidence type="ECO:0000313" key="1">
    <source>
        <dbReference type="EMBL" id="KAJ5414872.1"/>
    </source>
</evidence>
<protein>
    <submittedName>
        <fullName evidence="1">Uncharacterized protein</fullName>
    </submittedName>
</protein>
<accession>A0A9X0BF39</accession>
<dbReference type="AlphaFoldDB" id="A0A9X0BF39"/>
<gene>
    <name evidence="1" type="ORF">N7509_000206</name>
</gene>
<proteinExistence type="predicted"/>
<dbReference type="Proteomes" id="UP001147747">
    <property type="component" value="Unassembled WGS sequence"/>
</dbReference>
<dbReference type="GeneID" id="81363833"/>
<comment type="caution">
    <text evidence="1">The sequence shown here is derived from an EMBL/GenBank/DDBJ whole genome shotgun (WGS) entry which is preliminary data.</text>
</comment>
<dbReference type="EMBL" id="JAPZBU010000002">
    <property type="protein sequence ID" value="KAJ5414872.1"/>
    <property type="molecule type" value="Genomic_DNA"/>
</dbReference>
<dbReference type="OrthoDB" id="10408627at2759"/>
<organism evidence="1 2">
    <name type="scientific">Penicillium cosmopolitanum</name>
    <dbReference type="NCBI Taxonomy" id="1131564"/>
    <lineage>
        <taxon>Eukaryota</taxon>
        <taxon>Fungi</taxon>
        <taxon>Dikarya</taxon>
        <taxon>Ascomycota</taxon>
        <taxon>Pezizomycotina</taxon>
        <taxon>Eurotiomycetes</taxon>
        <taxon>Eurotiomycetidae</taxon>
        <taxon>Eurotiales</taxon>
        <taxon>Aspergillaceae</taxon>
        <taxon>Penicillium</taxon>
    </lineage>
</organism>
<sequence length="99" mass="11877">MPSDKATQLAYLDSHESQHHRVYGRKDWIEAALARIGYDFNMLQLERNNMTSILQLFERDKVDLEDCIQHMKDAARQRNERLSHQIEDLEVRFAVREYK</sequence>
<name>A0A9X0BF39_9EURO</name>
<keyword evidence="2" id="KW-1185">Reference proteome</keyword>